<dbReference type="PATRIC" id="fig|55398.3.peg.4142"/>
<evidence type="ECO:0000313" key="2">
    <source>
        <dbReference type="Proteomes" id="UP000050554"/>
    </source>
</evidence>
<comment type="caution">
    <text evidence="1">The sequence shown here is derived from an EMBL/GenBank/DDBJ whole genome shotgun (WGS) entry which is preliminary data.</text>
</comment>
<dbReference type="Proteomes" id="UP000050554">
    <property type="component" value="Unassembled WGS sequence"/>
</dbReference>
<accession>A0A0Q0B706</accession>
<evidence type="ECO:0000313" key="1">
    <source>
        <dbReference type="EMBL" id="KPY42539.1"/>
    </source>
</evidence>
<dbReference type="AlphaFoldDB" id="A0A0Q0B706"/>
<sequence length="60" mass="6566">MGRDLFQNWSRKRSNSAEITLSRHSCTIVPLFVASLASASCFGYGPCVSIGRIGSRGRFL</sequence>
<name>A0A0Q0B706_PSESI</name>
<organism evidence="1 2">
    <name type="scientific">Pseudomonas syringae pv. ribicola</name>
    <dbReference type="NCBI Taxonomy" id="55398"/>
    <lineage>
        <taxon>Bacteria</taxon>
        <taxon>Pseudomonadati</taxon>
        <taxon>Pseudomonadota</taxon>
        <taxon>Gammaproteobacteria</taxon>
        <taxon>Pseudomonadales</taxon>
        <taxon>Pseudomonadaceae</taxon>
        <taxon>Pseudomonas</taxon>
    </lineage>
</organism>
<proteinExistence type="predicted"/>
<protein>
    <submittedName>
        <fullName evidence="1">Uncharacterized protein</fullName>
    </submittedName>
</protein>
<dbReference type="EMBL" id="LJRF01000210">
    <property type="protein sequence ID" value="KPY42539.1"/>
    <property type="molecule type" value="Genomic_DNA"/>
</dbReference>
<gene>
    <name evidence="1" type="ORF">ALO47_03292</name>
</gene>
<reference evidence="1 2" key="1">
    <citation type="submission" date="2015-09" db="EMBL/GenBank/DDBJ databases">
        <title>Genome announcement of multiple Pseudomonas syringae strains.</title>
        <authorList>
            <person name="Thakur S."/>
            <person name="Wang P.W."/>
            <person name="Gong Y."/>
            <person name="Weir B.S."/>
            <person name="Guttman D.S."/>
        </authorList>
    </citation>
    <scope>NUCLEOTIDE SEQUENCE [LARGE SCALE GENOMIC DNA]</scope>
    <source>
        <strain evidence="1 2">ICMP3882</strain>
    </source>
</reference>